<dbReference type="PANTHER" id="PTHR43669:SF12">
    <property type="entry name" value="BLR5618 PROTEIN"/>
    <property type="match status" value="1"/>
</dbReference>
<evidence type="ECO:0000313" key="4">
    <source>
        <dbReference type="EMBL" id="SFS98203.1"/>
    </source>
</evidence>
<dbReference type="EMBL" id="FPAJ01000004">
    <property type="protein sequence ID" value="SFS98203.1"/>
    <property type="molecule type" value="Genomic_DNA"/>
</dbReference>
<sequence>MKTILITGASSGIGRATAEMFLGHGWRVGLIARRADRLVEIADAYPNAVALPADVTDAAAMRAAFEEFGHIDVLFNNAGMFGTAAPIDEIPLETWTEVMQVNINGMFIAAQLAFEQMRKQKSGGRIINNGSLSAYVPRPGSVCYTMSKHAVTGLTRTLSLDGRPFNIACGQIDIGNAESEMVANLKMSHPDLDTMDVKHAASSVLHMAQMPPEANVQFMTVMATKMPYIGRG</sequence>
<dbReference type="AlphaFoldDB" id="A0A1I6U9T0"/>
<dbReference type="Proteomes" id="UP000199239">
    <property type="component" value="Unassembled WGS sequence"/>
</dbReference>
<name>A0A1I6U9T0_9RHOB</name>
<comment type="similarity">
    <text evidence="1 3">Belongs to the short-chain dehydrogenases/reductases (SDR) family.</text>
</comment>
<dbReference type="GO" id="GO:0016491">
    <property type="term" value="F:oxidoreductase activity"/>
    <property type="evidence" value="ECO:0007669"/>
    <property type="project" value="UniProtKB-KW"/>
</dbReference>
<protein>
    <submittedName>
        <fullName evidence="4">NADP-dependent 3-hydroxy acid dehydrogenase YdfG</fullName>
    </submittedName>
</protein>
<dbReference type="OrthoDB" id="658698at2"/>
<evidence type="ECO:0000256" key="1">
    <source>
        <dbReference type="ARBA" id="ARBA00006484"/>
    </source>
</evidence>
<dbReference type="STRING" id="394264.SAMN04488040_2590"/>
<proteinExistence type="inferred from homology"/>
<dbReference type="PRINTS" id="PR00080">
    <property type="entry name" value="SDRFAMILY"/>
</dbReference>
<dbReference type="PANTHER" id="PTHR43669">
    <property type="entry name" value="5-KETO-D-GLUCONATE 5-REDUCTASE"/>
    <property type="match status" value="1"/>
</dbReference>
<dbReference type="Pfam" id="PF00106">
    <property type="entry name" value="adh_short"/>
    <property type="match status" value="1"/>
</dbReference>
<evidence type="ECO:0000256" key="2">
    <source>
        <dbReference type="ARBA" id="ARBA00023002"/>
    </source>
</evidence>
<evidence type="ECO:0000313" key="5">
    <source>
        <dbReference type="Proteomes" id="UP000199239"/>
    </source>
</evidence>
<dbReference type="CDD" id="cd05233">
    <property type="entry name" value="SDR_c"/>
    <property type="match status" value="1"/>
</dbReference>
<dbReference type="RefSeq" id="WP_093916784.1">
    <property type="nucleotide sequence ID" value="NZ_FPAJ01000004.1"/>
</dbReference>
<dbReference type="Gene3D" id="3.40.50.720">
    <property type="entry name" value="NAD(P)-binding Rossmann-like Domain"/>
    <property type="match status" value="1"/>
</dbReference>
<accession>A0A1I6U9T0</accession>
<gene>
    <name evidence="4" type="ORF">SAMN04488040_2590</name>
</gene>
<reference evidence="5" key="1">
    <citation type="submission" date="2016-10" db="EMBL/GenBank/DDBJ databases">
        <authorList>
            <person name="Varghese N."/>
            <person name="Submissions S."/>
        </authorList>
    </citation>
    <scope>NUCLEOTIDE SEQUENCE [LARGE SCALE GENOMIC DNA]</scope>
    <source>
        <strain evidence="5">DSM 23422</strain>
    </source>
</reference>
<dbReference type="InterPro" id="IPR036291">
    <property type="entry name" value="NAD(P)-bd_dom_sf"/>
</dbReference>
<dbReference type="PROSITE" id="PS00061">
    <property type="entry name" value="ADH_SHORT"/>
    <property type="match status" value="1"/>
</dbReference>
<dbReference type="PRINTS" id="PR00081">
    <property type="entry name" value="GDHRDH"/>
</dbReference>
<dbReference type="SUPFAM" id="SSF51735">
    <property type="entry name" value="NAD(P)-binding Rossmann-fold domains"/>
    <property type="match status" value="1"/>
</dbReference>
<evidence type="ECO:0000256" key="3">
    <source>
        <dbReference type="RuleBase" id="RU000363"/>
    </source>
</evidence>
<organism evidence="4 5">
    <name type="scientific">Sulfitobacter marinus</name>
    <dbReference type="NCBI Taxonomy" id="394264"/>
    <lineage>
        <taxon>Bacteria</taxon>
        <taxon>Pseudomonadati</taxon>
        <taxon>Pseudomonadota</taxon>
        <taxon>Alphaproteobacteria</taxon>
        <taxon>Rhodobacterales</taxon>
        <taxon>Roseobacteraceae</taxon>
        <taxon>Sulfitobacter</taxon>
    </lineage>
</organism>
<dbReference type="InterPro" id="IPR020904">
    <property type="entry name" value="Sc_DH/Rdtase_CS"/>
</dbReference>
<keyword evidence="5" id="KW-1185">Reference proteome</keyword>
<dbReference type="InterPro" id="IPR002347">
    <property type="entry name" value="SDR_fam"/>
</dbReference>
<keyword evidence="2" id="KW-0560">Oxidoreductase</keyword>